<sequence>MMGRTELIAGKTGSCCRGSRNHQRLLARPAASCHWRDRDGCARYGEEGQWLASRNGDGCRRREGLKRLASCALGPWLARCASGDG</sequence>
<dbReference type="EMBL" id="JAGTJQ010000007">
    <property type="protein sequence ID" value="KAH7027547.1"/>
    <property type="molecule type" value="Genomic_DNA"/>
</dbReference>
<protein>
    <submittedName>
        <fullName evidence="1">Uncharacterized protein</fullName>
    </submittedName>
</protein>
<comment type="caution">
    <text evidence="1">The sequence shown here is derived from an EMBL/GenBank/DDBJ whole genome shotgun (WGS) entry which is preliminary data.</text>
</comment>
<dbReference type="GeneID" id="70184004"/>
<dbReference type="Proteomes" id="UP000756346">
    <property type="component" value="Unassembled WGS sequence"/>
</dbReference>
<gene>
    <name evidence="1" type="ORF">B0I36DRAFT_327316</name>
</gene>
<dbReference type="AlphaFoldDB" id="A0A9P9BKZ6"/>
<evidence type="ECO:0000313" key="2">
    <source>
        <dbReference type="Proteomes" id="UP000756346"/>
    </source>
</evidence>
<organism evidence="1 2">
    <name type="scientific">Microdochium trichocladiopsis</name>
    <dbReference type="NCBI Taxonomy" id="1682393"/>
    <lineage>
        <taxon>Eukaryota</taxon>
        <taxon>Fungi</taxon>
        <taxon>Dikarya</taxon>
        <taxon>Ascomycota</taxon>
        <taxon>Pezizomycotina</taxon>
        <taxon>Sordariomycetes</taxon>
        <taxon>Xylariomycetidae</taxon>
        <taxon>Xylariales</taxon>
        <taxon>Microdochiaceae</taxon>
        <taxon>Microdochium</taxon>
    </lineage>
</organism>
<accession>A0A9P9BKZ6</accession>
<evidence type="ECO:0000313" key="1">
    <source>
        <dbReference type="EMBL" id="KAH7027547.1"/>
    </source>
</evidence>
<dbReference type="RefSeq" id="XP_046010346.1">
    <property type="nucleotide sequence ID" value="XM_046154458.1"/>
</dbReference>
<name>A0A9P9BKZ6_9PEZI</name>
<reference evidence="1" key="1">
    <citation type="journal article" date="2021" name="Nat. Commun.">
        <title>Genetic determinants of endophytism in the Arabidopsis root mycobiome.</title>
        <authorList>
            <person name="Mesny F."/>
            <person name="Miyauchi S."/>
            <person name="Thiergart T."/>
            <person name="Pickel B."/>
            <person name="Atanasova L."/>
            <person name="Karlsson M."/>
            <person name="Huettel B."/>
            <person name="Barry K.W."/>
            <person name="Haridas S."/>
            <person name="Chen C."/>
            <person name="Bauer D."/>
            <person name="Andreopoulos W."/>
            <person name="Pangilinan J."/>
            <person name="LaButti K."/>
            <person name="Riley R."/>
            <person name="Lipzen A."/>
            <person name="Clum A."/>
            <person name="Drula E."/>
            <person name="Henrissat B."/>
            <person name="Kohler A."/>
            <person name="Grigoriev I.V."/>
            <person name="Martin F.M."/>
            <person name="Hacquard S."/>
        </authorList>
    </citation>
    <scope>NUCLEOTIDE SEQUENCE</scope>
    <source>
        <strain evidence="1">MPI-CAGE-CH-0230</strain>
    </source>
</reference>
<proteinExistence type="predicted"/>
<keyword evidence="2" id="KW-1185">Reference proteome</keyword>